<dbReference type="Proteomes" id="UP000326354">
    <property type="component" value="Chromosome"/>
</dbReference>
<sequence>MVVVKDENVALNDVVKVAHGKDVLELHNGHQYVEKIKTNALFLQEQIKKNIPVYGTTTGFGDSCREFVGESFAKTLQQNLIRYHQCGTGEPFSDQQAIAIMAARLISLAKGHSGIRYELLQNLQQLISKRVIPYIPQQGSVGASGDLTPLAYIAAVMEGSGRVIENGKVVPAQEVLRNRNITPMELFPKEGLAIINGTSVMTGVLALSLYKIRRLCSIAEKLTAICIQVLSGKREAFDKRIHNVKPFRGQIYTARRIDNDLEGSTFLTDYRQEAAQNLKENRKQLLPFAIQNVYSLRCAPQIIGVVRDSLAIAEKWTEIELNSVTDNPLIFHEEETILLGGNFYGGYIAQAADSMKIAVSHLADLADKQMALLVDEKLSQMLPANLVRSNSGINHGFKGMQITVSALTAEVLRNTTAASIFSRVTENNNQDKVSMGTIAARDLDHIATLIAKILAIQSLAAAQAIDIRGQHGISSNSLDFYRQIRNVSPVLEDDRPMDFEINAVADFLLAGYEDG</sequence>
<dbReference type="InterPro" id="IPR022313">
    <property type="entry name" value="Phe/His_NH3-lyase_AS"/>
</dbReference>
<evidence type="ECO:0000256" key="1">
    <source>
        <dbReference type="ARBA" id="ARBA00023239"/>
    </source>
</evidence>
<dbReference type="EMBL" id="AP019860">
    <property type="protein sequence ID" value="BBM85161.1"/>
    <property type="molecule type" value="Genomic_DNA"/>
</dbReference>
<dbReference type="PANTHER" id="PTHR10362">
    <property type="entry name" value="HISTIDINE AMMONIA-LYASE"/>
    <property type="match status" value="1"/>
</dbReference>
<evidence type="ECO:0000313" key="2">
    <source>
        <dbReference type="EMBL" id="BBM85161.1"/>
    </source>
</evidence>
<accession>A0A5S9IP82</accession>
<reference evidence="2 3" key="1">
    <citation type="submission" date="2019-08" db="EMBL/GenBank/DDBJ databases">
        <title>Complete genome sequence of Candidatus Uab amorphum.</title>
        <authorList>
            <person name="Shiratori T."/>
            <person name="Suzuki S."/>
            <person name="Kakizawa Y."/>
            <person name="Ishida K."/>
        </authorList>
    </citation>
    <scope>NUCLEOTIDE SEQUENCE [LARGE SCALE GENOMIC DNA]</scope>
    <source>
        <strain evidence="2 3">SRT547</strain>
    </source>
</reference>
<dbReference type="AlphaFoldDB" id="A0A5S9IP82"/>
<dbReference type="InterPro" id="IPR024083">
    <property type="entry name" value="Fumarase/histidase_N"/>
</dbReference>
<dbReference type="OrthoDB" id="9806955at2"/>
<dbReference type="RefSeq" id="WP_151969279.1">
    <property type="nucleotide sequence ID" value="NZ_AP019860.1"/>
</dbReference>
<dbReference type="SUPFAM" id="SSF48557">
    <property type="entry name" value="L-aspartase-like"/>
    <property type="match status" value="1"/>
</dbReference>
<organism evidence="2 3">
    <name type="scientific">Uabimicrobium amorphum</name>
    <dbReference type="NCBI Taxonomy" id="2596890"/>
    <lineage>
        <taxon>Bacteria</taxon>
        <taxon>Pseudomonadati</taxon>
        <taxon>Planctomycetota</taxon>
        <taxon>Candidatus Uabimicrobiia</taxon>
        <taxon>Candidatus Uabimicrobiales</taxon>
        <taxon>Candidatus Uabimicrobiaceae</taxon>
        <taxon>Candidatus Uabimicrobium</taxon>
    </lineage>
</organism>
<evidence type="ECO:0000313" key="3">
    <source>
        <dbReference type="Proteomes" id="UP000326354"/>
    </source>
</evidence>
<protein>
    <submittedName>
        <fullName evidence="2">Histidine ammonia-lyase</fullName>
    </submittedName>
</protein>
<proteinExistence type="predicted"/>
<dbReference type="GO" id="GO:0016841">
    <property type="term" value="F:ammonia-lyase activity"/>
    <property type="evidence" value="ECO:0007669"/>
    <property type="project" value="InterPro"/>
</dbReference>
<dbReference type="InterPro" id="IPR008948">
    <property type="entry name" value="L-Aspartase-like"/>
</dbReference>
<dbReference type="PROSITE" id="PS00488">
    <property type="entry name" value="PAL_HISTIDASE"/>
    <property type="match status" value="1"/>
</dbReference>
<dbReference type="Gene3D" id="1.10.275.10">
    <property type="entry name" value="Fumarase/aspartase (N-terminal domain)"/>
    <property type="match status" value="1"/>
</dbReference>
<keyword evidence="1 2" id="KW-0456">Lyase</keyword>
<dbReference type="InterPro" id="IPR001106">
    <property type="entry name" value="Aromatic_Lyase"/>
</dbReference>
<dbReference type="Pfam" id="PF00221">
    <property type="entry name" value="Lyase_aromatic"/>
    <property type="match status" value="1"/>
</dbReference>
<gene>
    <name evidence="2" type="ORF">UABAM_03524</name>
</gene>
<dbReference type="FunFam" id="1.10.275.10:FF:000005">
    <property type="entry name" value="Histidine ammonia-lyase"/>
    <property type="match status" value="1"/>
</dbReference>
<dbReference type="KEGG" id="uam:UABAM_03524"/>
<keyword evidence="3" id="KW-1185">Reference proteome</keyword>
<dbReference type="Gene3D" id="1.20.200.10">
    <property type="entry name" value="Fumarase/aspartase (Central domain)"/>
    <property type="match status" value="1"/>
</dbReference>
<name>A0A5S9IP82_UABAM</name>
<dbReference type="CDD" id="cd00332">
    <property type="entry name" value="PAL-HAL"/>
    <property type="match status" value="1"/>
</dbReference>